<reference evidence="1 2" key="1">
    <citation type="submission" date="2021-03" db="EMBL/GenBank/DDBJ databases">
        <title>Genomic Encyclopedia of Type Strains, Phase IV (KMG-IV): sequencing the most valuable type-strain genomes for metagenomic binning, comparative biology and taxonomic classification.</title>
        <authorList>
            <person name="Goeker M."/>
        </authorList>
    </citation>
    <scope>NUCLEOTIDE SEQUENCE [LARGE SCALE GENOMIC DNA]</scope>
    <source>
        <strain evidence="1 2">DSM 27138</strain>
    </source>
</reference>
<sequence length="259" mass="28458">MPSRREVLLMLRADEREYQSLLEVAGRICRQMKGDQPSLRALIDLQTVGGWERALEEAVHAAQHGSESVLLCASADYDAVEEVAVLVREIRTQTGMWVSLCMGERPYDAYALWRQAGAEEYLLPHDCCNPHLYARLHPGHSPAERLTRCLWLRGLNYRVAGGICVGVPGQTSEDVADDLEVLRNSGVSGVVLRSVSEEADVLRVLAIARLCLPDADLWVATDDPVQQARSLTCGANILATTRLEGTGPRTRLLTLVTSG</sequence>
<dbReference type="PANTHER" id="PTHR43726">
    <property type="entry name" value="3-METHYLORNITHINE SYNTHASE"/>
    <property type="match status" value="1"/>
</dbReference>
<keyword evidence="1" id="KW-0808">Transferase</keyword>
<proteinExistence type="predicted"/>
<gene>
    <name evidence="1" type="ORF">J2Z79_003570</name>
</gene>
<dbReference type="EC" id="2.8.1.6" evidence="1"/>
<evidence type="ECO:0000313" key="1">
    <source>
        <dbReference type="EMBL" id="MBP2020116.1"/>
    </source>
</evidence>
<dbReference type="EMBL" id="JAGGLG010000049">
    <property type="protein sequence ID" value="MBP2020116.1"/>
    <property type="molecule type" value="Genomic_DNA"/>
</dbReference>
<dbReference type="RefSeq" id="WP_209468217.1">
    <property type="nucleotide sequence ID" value="NZ_JAGGLG010000049.1"/>
</dbReference>
<comment type="caution">
    <text evidence="1">The sequence shown here is derived from an EMBL/GenBank/DDBJ whole genome shotgun (WGS) entry which is preliminary data.</text>
</comment>
<keyword evidence="2" id="KW-1185">Reference proteome</keyword>
<organism evidence="1 2">
    <name type="scientific">Symbiobacterium terraclitae</name>
    <dbReference type="NCBI Taxonomy" id="557451"/>
    <lineage>
        <taxon>Bacteria</taxon>
        <taxon>Bacillati</taxon>
        <taxon>Bacillota</taxon>
        <taxon>Clostridia</taxon>
        <taxon>Eubacteriales</taxon>
        <taxon>Symbiobacteriaceae</taxon>
        <taxon>Symbiobacterium</taxon>
    </lineage>
</organism>
<dbReference type="Proteomes" id="UP001519289">
    <property type="component" value="Unassembled WGS sequence"/>
</dbReference>
<dbReference type="InterPro" id="IPR013785">
    <property type="entry name" value="Aldolase_TIM"/>
</dbReference>
<dbReference type="InterPro" id="IPR034422">
    <property type="entry name" value="HydE/PylB-like"/>
</dbReference>
<accession>A0ABS4JZ17</accession>
<dbReference type="Gene3D" id="3.20.20.70">
    <property type="entry name" value="Aldolase class I"/>
    <property type="match status" value="1"/>
</dbReference>
<protein>
    <submittedName>
        <fullName evidence="1">Biotin synthase</fullName>
        <ecNumber evidence="1">2.8.1.6</ecNumber>
    </submittedName>
</protein>
<dbReference type="PANTHER" id="PTHR43726:SF1">
    <property type="entry name" value="BIOTIN SYNTHASE"/>
    <property type="match status" value="1"/>
</dbReference>
<evidence type="ECO:0000313" key="2">
    <source>
        <dbReference type="Proteomes" id="UP001519289"/>
    </source>
</evidence>
<dbReference type="GO" id="GO:0004076">
    <property type="term" value="F:biotin synthase activity"/>
    <property type="evidence" value="ECO:0007669"/>
    <property type="project" value="UniProtKB-EC"/>
</dbReference>
<dbReference type="InterPro" id="IPR058240">
    <property type="entry name" value="rSAM_sf"/>
</dbReference>
<name>A0ABS4JZ17_9FIRM</name>
<dbReference type="SUPFAM" id="SSF102114">
    <property type="entry name" value="Radical SAM enzymes"/>
    <property type="match status" value="1"/>
</dbReference>